<dbReference type="EMBL" id="LQYW01000128">
    <property type="protein sequence ID" value="KYD26125.1"/>
    <property type="molecule type" value="Genomic_DNA"/>
</dbReference>
<evidence type="ECO:0000313" key="2">
    <source>
        <dbReference type="EMBL" id="KYD26125.1"/>
    </source>
</evidence>
<dbReference type="Proteomes" id="UP000075324">
    <property type="component" value="Unassembled WGS sequence"/>
</dbReference>
<protein>
    <submittedName>
        <fullName evidence="2">Uncharacterized protein</fullName>
    </submittedName>
</protein>
<keyword evidence="1" id="KW-0472">Membrane</keyword>
<feature type="transmembrane region" description="Helical" evidence="1">
    <location>
        <begin position="6"/>
        <end position="25"/>
    </location>
</feature>
<reference evidence="2 3" key="1">
    <citation type="submission" date="2016-01" db="EMBL/GenBank/DDBJ databases">
        <title>Draft Genome Sequences of Seven Thermophilic Sporeformers Isolated from Foods.</title>
        <authorList>
            <person name="Berendsen E.M."/>
            <person name="Wells-Bennik M.H."/>
            <person name="Krawcyk A.O."/>
            <person name="De Jong A."/>
            <person name="Holsappel S."/>
            <person name="Eijlander R.T."/>
            <person name="Kuipers O.P."/>
        </authorList>
    </citation>
    <scope>NUCLEOTIDE SEQUENCE [LARGE SCALE GENOMIC DNA]</scope>
    <source>
        <strain evidence="2 3">B4110</strain>
    </source>
</reference>
<evidence type="ECO:0000256" key="1">
    <source>
        <dbReference type="SAM" id="Phobius"/>
    </source>
</evidence>
<proteinExistence type="predicted"/>
<sequence length="48" mass="5406">MEKVTIGFASFYPVYVFAIIAYHRWNDIVKFGQLIPAFCSTVCTTVAS</sequence>
<dbReference type="AlphaFoldDB" id="A0A150MP33"/>
<accession>A0A150MP33</accession>
<evidence type="ECO:0000313" key="3">
    <source>
        <dbReference type="Proteomes" id="UP000075324"/>
    </source>
</evidence>
<comment type="caution">
    <text evidence="2">The sequence shown here is derived from an EMBL/GenBank/DDBJ whole genome shotgun (WGS) entry which is preliminary data.</text>
</comment>
<name>A0A150MP33_9BACL</name>
<keyword evidence="1" id="KW-1133">Transmembrane helix</keyword>
<gene>
    <name evidence="2" type="ORF">B4110_1705</name>
</gene>
<keyword evidence="1" id="KW-0812">Transmembrane</keyword>
<organism evidence="2 3">
    <name type="scientific">Parageobacillus toebii</name>
    <dbReference type="NCBI Taxonomy" id="153151"/>
    <lineage>
        <taxon>Bacteria</taxon>
        <taxon>Bacillati</taxon>
        <taxon>Bacillota</taxon>
        <taxon>Bacilli</taxon>
        <taxon>Bacillales</taxon>
        <taxon>Anoxybacillaceae</taxon>
        <taxon>Parageobacillus</taxon>
    </lineage>
</organism>